<dbReference type="InterPro" id="IPR036273">
    <property type="entry name" value="CRAL/TRIO_N_dom_sf"/>
</dbReference>
<dbReference type="GO" id="GO:0016020">
    <property type="term" value="C:membrane"/>
    <property type="evidence" value="ECO:0007669"/>
    <property type="project" value="TreeGrafter"/>
</dbReference>
<dbReference type="InterPro" id="IPR001251">
    <property type="entry name" value="CRAL-TRIO_dom"/>
</dbReference>
<reference evidence="2 3" key="1">
    <citation type="submission" date="2015-07" db="EMBL/GenBank/DDBJ databases">
        <title>The genome of Dufourea novaeangliae.</title>
        <authorList>
            <person name="Pan H."/>
            <person name="Kapheim K."/>
        </authorList>
    </citation>
    <scope>NUCLEOTIDE SEQUENCE [LARGE SCALE GENOMIC DNA]</scope>
    <source>
        <strain evidence="2">0120121106</strain>
        <tissue evidence="2">Whole body</tissue>
    </source>
</reference>
<dbReference type="PANTHER" id="PTHR10174">
    <property type="entry name" value="ALPHA-TOCOPHEROL TRANSFER PROTEIN-RELATED"/>
    <property type="match status" value="1"/>
</dbReference>
<feature type="domain" description="CRAL-TRIO" evidence="1">
    <location>
        <begin position="91"/>
        <end position="253"/>
    </location>
</feature>
<name>A0A154PLP4_DUFNO</name>
<protein>
    <submittedName>
        <fullName evidence="2">Alpha-tocopherol transfer protein-like</fullName>
    </submittedName>
</protein>
<dbReference type="SMART" id="SM00516">
    <property type="entry name" value="SEC14"/>
    <property type="match status" value="1"/>
</dbReference>
<dbReference type="GO" id="GO:1902936">
    <property type="term" value="F:phosphatidylinositol bisphosphate binding"/>
    <property type="evidence" value="ECO:0007669"/>
    <property type="project" value="TreeGrafter"/>
</dbReference>
<keyword evidence="3" id="KW-1185">Reference proteome</keyword>
<gene>
    <name evidence="2" type="ORF">WN55_04293</name>
</gene>
<dbReference type="AlphaFoldDB" id="A0A154PLP4"/>
<dbReference type="PANTHER" id="PTHR10174:SF213">
    <property type="entry name" value="CRAL-TRIO DOMAIN-CONTAINING PROTEIN"/>
    <property type="match status" value="1"/>
</dbReference>
<sequence length="307" mass="35131">MAAKKMVPLPYSFSLEDELKKNPEIKMSDIEMLREWCEKQQHLPKISDMLLILFLHSNYYSIEAAKNTAENFFTIRSHVPEFFSNRDPLGSKDLRQAFNVVAATKLPHLSKQGYKILFGKLVDPDPSHYSFEDVTKYFFMMSDLVGLESGTCDGYIFIGDSSNVSLGHVGRISPMGMKKLVMYVQEAIPVRLKEIHFINTPAVMDVIMNMAKPFMKKELWSMIHLHSSLKSLKEFISPDLLPNEVGGKGESLSKIHKEQIQQLDDKREWFIEEEKLGRVDESQRIGKSKTANDLFGADGTFKKLEID</sequence>
<dbReference type="CDD" id="cd00170">
    <property type="entry name" value="SEC14"/>
    <property type="match status" value="1"/>
</dbReference>
<proteinExistence type="predicted"/>
<dbReference type="OrthoDB" id="6432525at2759"/>
<dbReference type="Gene3D" id="1.20.5.1200">
    <property type="entry name" value="Alpha-tocopherol transfer"/>
    <property type="match status" value="1"/>
</dbReference>
<dbReference type="STRING" id="178035.A0A154PLP4"/>
<evidence type="ECO:0000259" key="1">
    <source>
        <dbReference type="PROSITE" id="PS50191"/>
    </source>
</evidence>
<organism evidence="2 3">
    <name type="scientific">Dufourea novaeangliae</name>
    <name type="common">Sweat bee</name>
    <dbReference type="NCBI Taxonomy" id="178035"/>
    <lineage>
        <taxon>Eukaryota</taxon>
        <taxon>Metazoa</taxon>
        <taxon>Ecdysozoa</taxon>
        <taxon>Arthropoda</taxon>
        <taxon>Hexapoda</taxon>
        <taxon>Insecta</taxon>
        <taxon>Pterygota</taxon>
        <taxon>Neoptera</taxon>
        <taxon>Endopterygota</taxon>
        <taxon>Hymenoptera</taxon>
        <taxon>Apocrita</taxon>
        <taxon>Aculeata</taxon>
        <taxon>Apoidea</taxon>
        <taxon>Anthophila</taxon>
        <taxon>Halictidae</taxon>
        <taxon>Rophitinae</taxon>
        <taxon>Dufourea</taxon>
    </lineage>
</organism>
<dbReference type="PROSITE" id="PS50191">
    <property type="entry name" value="CRAL_TRIO"/>
    <property type="match status" value="1"/>
</dbReference>
<dbReference type="EMBL" id="KQ434973">
    <property type="protein sequence ID" value="KZC12772.1"/>
    <property type="molecule type" value="Genomic_DNA"/>
</dbReference>
<accession>A0A154PLP4</accession>
<evidence type="ECO:0000313" key="3">
    <source>
        <dbReference type="Proteomes" id="UP000076502"/>
    </source>
</evidence>
<dbReference type="InterPro" id="IPR036865">
    <property type="entry name" value="CRAL-TRIO_dom_sf"/>
</dbReference>
<dbReference type="PRINTS" id="PR00180">
    <property type="entry name" value="CRETINALDHBP"/>
</dbReference>
<dbReference type="SUPFAM" id="SSF52087">
    <property type="entry name" value="CRAL/TRIO domain"/>
    <property type="match status" value="1"/>
</dbReference>
<dbReference type="Gene3D" id="3.40.525.10">
    <property type="entry name" value="CRAL-TRIO lipid binding domain"/>
    <property type="match status" value="1"/>
</dbReference>
<evidence type="ECO:0000313" key="2">
    <source>
        <dbReference type="EMBL" id="KZC12772.1"/>
    </source>
</evidence>
<dbReference type="Pfam" id="PF00650">
    <property type="entry name" value="CRAL_TRIO"/>
    <property type="match status" value="1"/>
</dbReference>
<dbReference type="Proteomes" id="UP000076502">
    <property type="component" value="Unassembled WGS sequence"/>
</dbReference>
<dbReference type="SUPFAM" id="SSF46938">
    <property type="entry name" value="CRAL/TRIO N-terminal domain"/>
    <property type="match status" value="1"/>
</dbReference>